<accession>A0AAD6UYS9</accession>
<proteinExistence type="predicted"/>
<feature type="compositionally biased region" description="Basic and acidic residues" evidence="1">
    <location>
        <begin position="19"/>
        <end position="30"/>
    </location>
</feature>
<feature type="compositionally biased region" description="Basic and acidic residues" evidence="1">
    <location>
        <begin position="39"/>
        <end position="59"/>
    </location>
</feature>
<dbReference type="EMBL" id="JARJCW010000072">
    <property type="protein sequence ID" value="KAJ7198445.1"/>
    <property type="molecule type" value="Genomic_DNA"/>
</dbReference>
<comment type="caution">
    <text evidence="2">The sequence shown here is derived from an EMBL/GenBank/DDBJ whole genome shotgun (WGS) entry which is preliminary data.</text>
</comment>
<organism evidence="2 3">
    <name type="scientific">Mycena pura</name>
    <dbReference type="NCBI Taxonomy" id="153505"/>
    <lineage>
        <taxon>Eukaryota</taxon>
        <taxon>Fungi</taxon>
        <taxon>Dikarya</taxon>
        <taxon>Basidiomycota</taxon>
        <taxon>Agaricomycotina</taxon>
        <taxon>Agaricomycetes</taxon>
        <taxon>Agaricomycetidae</taxon>
        <taxon>Agaricales</taxon>
        <taxon>Marasmiineae</taxon>
        <taxon>Mycenaceae</taxon>
        <taxon>Mycena</taxon>
    </lineage>
</organism>
<feature type="region of interest" description="Disordered" evidence="1">
    <location>
        <begin position="19"/>
        <end position="68"/>
    </location>
</feature>
<reference evidence="2" key="1">
    <citation type="submission" date="2023-03" db="EMBL/GenBank/DDBJ databases">
        <title>Massive genome expansion in bonnet fungi (Mycena s.s.) driven by repeated elements and novel gene families across ecological guilds.</title>
        <authorList>
            <consortium name="Lawrence Berkeley National Laboratory"/>
            <person name="Harder C.B."/>
            <person name="Miyauchi S."/>
            <person name="Viragh M."/>
            <person name="Kuo A."/>
            <person name="Thoen E."/>
            <person name="Andreopoulos B."/>
            <person name="Lu D."/>
            <person name="Skrede I."/>
            <person name="Drula E."/>
            <person name="Henrissat B."/>
            <person name="Morin E."/>
            <person name="Kohler A."/>
            <person name="Barry K."/>
            <person name="LaButti K."/>
            <person name="Morin E."/>
            <person name="Salamov A."/>
            <person name="Lipzen A."/>
            <person name="Mereny Z."/>
            <person name="Hegedus B."/>
            <person name="Baldrian P."/>
            <person name="Stursova M."/>
            <person name="Weitz H."/>
            <person name="Taylor A."/>
            <person name="Grigoriev I.V."/>
            <person name="Nagy L.G."/>
            <person name="Martin F."/>
            <person name="Kauserud H."/>
        </authorList>
    </citation>
    <scope>NUCLEOTIDE SEQUENCE</scope>
    <source>
        <strain evidence="2">9144</strain>
    </source>
</reference>
<gene>
    <name evidence="2" type="ORF">GGX14DRAFT_341657</name>
</gene>
<feature type="non-terminal residue" evidence="2">
    <location>
        <position position="1"/>
    </location>
</feature>
<protein>
    <recommendedName>
        <fullName evidence="4">SAP domain-containing protein</fullName>
    </recommendedName>
</protein>
<dbReference type="AlphaFoldDB" id="A0AAD6UYS9"/>
<evidence type="ECO:0000313" key="2">
    <source>
        <dbReference type="EMBL" id="KAJ7198445.1"/>
    </source>
</evidence>
<name>A0AAD6UYS9_9AGAR</name>
<evidence type="ECO:0008006" key="4">
    <source>
        <dbReference type="Google" id="ProtNLM"/>
    </source>
</evidence>
<evidence type="ECO:0000313" key="3">
    <source>
        <dbReference type="Proteomes" id="UP001219525"/>
    </source>
</evidence>
<evidence type="ECO:0000256" key="1">
    <source>
        <dbReference type="SAM" id="MobiDB-lite"/>
    </source>
</evidence>
<sequence>KKRKLNCEARVLTSVEGRRLAEEKEHERQAKAQKKSAAKQKEKEKENGRLERRSARDPGEPFTGALAISRSKDDLREIAWSLKLSEEGTKQQILDRIQEHFTSNPDDRETQLYCRLFTRGRRAPAPAPPQQP</sequence>
<dbReference type="Proteomes" id="UP001219525">
    <property type="component" value="Unassembled WGS sequence"/>
</dbReference>
<feature type="non-terminal residue" evidence="2">
    <location>
        <position position="132"/>
    </location>
</feature>
<keyword evidence="3" id="KW-1185">Reference proteome</keyword>